<evidence type="ECO:0000313" key="9">
    <source>
        <dbReference type="Proteomes" id="UP001208656"/>
    </source>
</evidence>
<dbReference type="Gene3D" id="3.30.390.30">
    <property type="match status" value="1"/>
</dbReference>
<gene>
    <name evidence="8" type="ORF">OEV82_10065</name>
</gene>
<dbReference type="PRINTS" id="PR00411">
    <property type="entry name" value="PNDRDTASEI"/>
</dbReference>
<dbReference type="InterPro" id="IPR050151">
    <property type="entry name" value="Class-I_Pyr_Nuc-Dis_Oxidored"/>
</dbReference>
<evidence type="ECO:0000256" key="5">
    <source>
        <dbReference type="ARBA" id="ARBA00023027"/>
    </source>
</evidence>
<dbReference type="InterPro" id="IPR023753">
    <property type="entry name" value="FAD/NAD-binding_dom"/>
</dbReference>
<dbReference type="SUPFAM" id="SSF51905">
    <property type="entry name" value="FAD/NAD(P)-binding domain"/>
    <property type="match status" value="1"/>
</dbReference>
<dbReference type="Pfam" id="PF02852">
    <property type="entry name" value="Pyr_redox_dim"/>
    <property type="match status" value="1"/>
</dbReference>
<dbReference type="EMBL" id="JAOUSE010000029">
    <property type="protein sequence ID" value="MCU9594781.1"/>
    <property type="molecule type" value="Genomic_DNA"/>
</dbReference>
<evidence type="ECO:0000256" key="3">
    <source>
        <dbReference type="ARBA" id="ARBA00022630"/>
    </source>
</evidence>
<organism evidence="8 9">
    <name type="scientific">Pallidibacillus thermolactis</name>
    <dbReference type="NCBI Taxonomy" id="251051"/>
    <lineage>
        <taxon>Bacteria</taxon>
        <taxon>Bacillati</taxon>
        <taxon>Bacillota</taxon>
        <taxon>Bacilli</taxon>
        <taxon>Bacillales</taxon>
        <taxon>Bacillaceae</taxon>
        <taxon>Pallidibacillus</taxon>
    </lineage>
</organism>
<dbReference type="Proteomes" id="UP001208656">
    <property type="component" value="Unassembled WGS sequence"/>
</dbReference>
<dbReference type="PANTHER" id="PTHR22912">
    <property type="entry name" value="DISULFIDE OXIDOREDUCTASE"/>
    <property type="match status" value="1"/>
</dbReference>
<comment type="similarity">
    <text evidence="2">Belongs to the class-I pyridine nucleotide-disulfide oxidoreductase family.</text>
</comment>
<evidence type="ECO:0000259" key="7">
    <source>
        <dbReference type="Pfam" id="PF07992"/>
    </source>
</evidence>
<name>A0ABT2WIH3_9BACI</name>
<comment type="cofactor">
    <cofactor evidence="1">
        <name>FAD</name>
        <dbReference type="ChEBI" id="CHEBI:57692"/>
    </cofactor>
</comment>
<keyword evidence="4" id="KW-0274">FAD</keyword>
<proteinExistence type="inferred from homology"/>
<feature type="domain" description="FAD/NAD(P)-binding" evidence="7">
    <location>
        <begin position="11"/>
        <end position="328"/>
    </location>
</feature>
<comment type="caution">
    <text evidence="8">The sequence shown here is derived from an EMBL/GenBank/DDBJ whole genome shotgun (WGS) entry which is preliminary data.</text>
</comment>
<keyword evidence="3" id="KW-0285">Flavoprotein</keyword>
<dbReference type="Gene3D" id="3.50.50.60">
    <property type="entry name" value="FAD/NAD(P)-binding domain"/>
    <property type="match status" value="2"/>
</dbReference>
<dbReference type="SUPFAM" id="SSF55424">
    <property type="entry name" value="FAD/NAD-linked reductases, dimerisation (C-terminal) domain"/>
    <property type="match status" value="1"/>
</dbReference>
<protein>
    <submittedName>
        <fullName evidence="8">FAD-dependent oxidoreductase</fullName>
    </submittedName>
</protein>
<dbReference type="InterPro" id="IPR036188">
    <property type="entry name" value="FAD/NAD-bd_sf"/>
</dbReference>
<dbReference type="PRINTS" id="PR00368">
    <property type="entry name" value="FADPNR"/>
</dbReference>
<dbReference type="InterPro" id="IPR001100">
    <property type="entry name" value="Pyr_nuc-diS_OxRdtase"/>
</dbReference>
<evidence type="ECO:0000313" key="8">
    <source>
        <dbReference type="EMBL" id="MCU9594781.1"/>
    </source>
</evidence>
<dbReference type="PANTHER" id="PTHR22912:SF151">
    <property type="entry name" value="DIHYDROLIPOYL DEHYDROGENASE, MITOCHONDRIAL"/>
    <property type="match status" value="1"/>
</dbReference>
<keyword evidence="5" id="KW-0520">NAD</keyword>
<reference evidence="8 9" key="1">
    <citation type="submission" date="2022-10" db="EMBL/GenBank/DDBJ databases">
        <title>Description of Fervidibacillus gen. nov. in the family Fervidibacillaceae fam. nov. with two species, Fervidibacillus albus sp. nov., and Fervidibacillus halotolerans sp. nov., isolated from tidal flat sediments.</title>
        <authorList>
            <person name="Kwon K.K."/>
            <person name="Yang S.-H."/>
        </authorList>
    </citation>
    <scope>NUCLEOTIDE SEQUENCE [LARGE SCALE GENOMIC DNA]</scope>
    <source>
        <strain evidence="8 9">DSM 23332</strain>
    </source>
</reference>
<dbReference type="PIRSF" id="PIRSF000350">
    <property type="entry name" value="Mercury_reductase_MerA"/>
    <property type="match status" value="1"/>
</dbReference>
<accession>A0ABT2WIH3</accession>
<evidence type="ECO:0000256" key="4">
    <source>
        <dbReference type="ARBA" id="ARBA00022827"/>
    </source>
</evidence>
<feature type="domain" description="Pyridine nucleotide-disulphide oxidoreductase dimerisation" evidence="6">
    <location>
        <begin position="348"/>
        <end position="455"/>
    </location>
</feature>
<dbReference type="InterPro" id="IPR016156">
    <property type="entry name" value="FAD/NAD-linked_Rdtase_dimer_sf"/>
</dbReference>
<evidence type="ECO:0000259" key="6">
    <source>
        <dbReference type="Pfam" id="PF02852"/>
    </source>
</evidence>
<evidence type="ECO:0000256" key="1">
    <source>
        <dbReference type="ARBA" id="ARBA00001974"/>
    </source>
</evidence>
<sequence length="480" mass="53220">MVVGEICQERDLIIIGGGPGGYTAAIRAAQLGINVTLIEKDKMGGICLNKACIPSKLYAYTGKKKVEMRHLENLGFPKIDNFSDLTPILNYKEKISKTLQRGIQSLCKGNQIEVITGKATFLSKNRIGVENRHQFDIFEFKQAIIATGSIPKMQKGIANTQNRMFLSHEIFNLNEVPEHLIVYGNDYIALEVATTFHALGAKITILWENSELPFDRSINKEFLRIFKKKKIQWINSVSLQTVEEKDDRLILTISIGSEVSEITGTHLFISGTRLPNIKELGLERIGMEFLKEGFIKINKNLETSIPNIYAIGDVTGTPFLAVKAIKQGKVIAERLAGCNSEVDLTFLPEIAHTIPPMASVGLSEDDAKRAYKDIRTNQFSLASNGYSMITGEKDGFIKIISDAEKDIILGIHMIGDGAVELSSTFVQLLEMAAKEEDVKFPLYAHPSMNEGLLEAVEGLVGLSIHTIPKRNKKNEPIQLS</sequence>
<dbReference type="InterPro" id="IPR004099">
    <property type="entry name" value="Pyr_nucl-diS_OxRdtase_dimer"/>
</dbReference>
<evidence type="ECO:0000256" key="2">
    <source>
        <dbReference type="ARBA" id="ARBA00007532"/>
    </source>
</evidence>
<dbReference type="Pfam" id="PF07992">
    <property type="entry name" value="Pyr_redox_2"/>
    <property type="match status" value="1"/>
</dbReference>
<dbReference type="RefSeq" id="WP_263061791.1">
    <property type="nucleotide sequence ID" value="NZ_JAOUSE010000029.1"/>
</dbReference>
<keyword evidence="9" id="KW-1185">Reference proteome</keyword>